<evidence type="ECO:0000313" key="3">
    <source>
        <dbReference type="Proteomes" id="UP001165060"/>
    </source>
</evidence>
<feature type="transmembrane region" description="Helical" evidence="1">
    <location>
        <begin position="534"/>
        <end position="557"/>
    </location>
</feature>
<proteinExistence type="predicted"/>
<name>A0ABQ6N497_9STRA</name>
<comment type="caution">
    <text evidence="2">The sequence shown here is derived from an EMBL/GenBank/DDBJ whole genome shotgun (WGS) entry which is preliminary data.</text>
</comment>
<feature type="non-terminal residue" evidence="2">
    <location>
        <position position="558"/>
    </location>
</feature>
<keyword evidence="1" id="KW-0812">Transmembrane</keyword>
<keyword evidence="3" id="KW-1185">Reference proteome</keyword>
<dbReference type="Proteomes" id="UP001165060">
    <property type="component" value="Unassembled WGS sequence"/>
</dbReference>
<evidence type="ECO:0000313" key="2">
    <source>
        <dbReference type="EMBL" id="GMI40400.1"/>
    </source>
</evidence>
<keyword evidence="1" id="KW-1133">Transmembrane helix</keyword>
<dbReference type="EMBL" id="BRYB01002152">
    <property type="protein sequence ID" value="GMI40400.1"/>
    <property type="molecule type" value="Genomic_DNA"/>
</dbReference>
<dbReference type="SUPFAM" id="SSF57184">
    <property type="entry name" value="Growth factor receptor domain"/>
    <property type="match status" value="1"/>
</dbReference>
<gene>
    <name evidence="2" type="ORF">TeGR_g11912</name>
</gene>
<sequence length="558" mass="59493">MSASDGDPMYISLGELDSELLITTKPGKVLRRCLEGTECNPQTRNSVMMQYGGSNLRGIGVLDETYIVADSGDHKIYECPLTSVGISKYSCEIFADKPQGTFWNPYNVLVDPIKRLVYNKYSPAHKSLTASVVIPYAGDWSVSVTQGTYNVQHFLGSPRLITVAAAATDPPSCKTSVSSNLEVGDFLTASISTFDEHSNPTADPSDALTYWLNDDSAPALLDGNTVSAQVDVPGLQLLHVAVNGVEIGGSPYSFSVTGDLACPSGFTPVDNRCERCANGFVKLDATSAPCSACLSFVAGSVDTDPVRTPDSADSCICSTGFVLFESECVECPEGTECAAPGINVLTLPLEAGYWRASNESMEVMQCGEVDACTPAECEDRNEEIEEQTGGAAEDCSYYEEYSQILGSLSVTMLVDFGPAFSGLTQLLAASNLDFVSFLPLGCVASMDHHGRLLGYTVGILILDAVLLLAYKAAGKGKGGQVLMALFLVNSFLLPQVSMVIFSTFPCTQFDGDYGTYLTADKSIDCDGAAHAGMVAYATAMIFVFPVGKPLLCLYLLWR</sequence>
<accession>A0ABQ6N497</accession>
<keyword evidence="1" id="KW-0472">Membrane</keyword>
<feature type="transmembrane region" description="Helical" evidence="1">
    <location>
        <begin position="482"/>
        <end position="504"/>
    </location>
</feature>
<dbReference type="InterPro" id="IPR009030">
    <property type="entry name" value="Growth_fac_rcpt_cys_sf"/>
</dbReference>
<organism evidence="2 3">
    <name type="scientific">Tetraparma gracilis</name>
    <dbReference type="NCBI Taxonomy" id="2962635"/>
    <lineage>
        <taxon>Eukaryota</taxon>
        <taxon>Sar</taxon>
        <taxon>Stramenopiles</taxon>
        <taxon>Ochrophyta</taxon>
        <taxon>Bolidophyceae</taxon>
        <taxon>Parmales</taxon>
        <taxon>Triparmaceae</taxon>
        <taxon>Tetraparma</taxon>
    </lineage>
</organism>
<reference evidence="2 3" key="1">
    <citation type="journal article" date="2023" name="Commun. Biol.">
        <title>Genome analysis of Parmales, the sister group of diatoms, reveals the evolutionary specialization of diatoms from phago-mixotrophs to photoautotrophs.</title>
        <authorList>
            <person name="Ban H."/>
            <person name="Sato S."/>
            <person name="Yoshikawa S."/>
            <person name="Yamada K."/>
            <person name="Nakamura Y."/>
            <person name="Ichinomiya M."/>
            <person name="Sato N."/>
            <person name="Blanc-Mathieu R."/>
            <person name="Endo H."/>
            <person name="Kuwata A."/>
            <person name="Ogata H."/>
        </authorList>
    </citation>
    <scope>NUCLEOTIDE SEQUENCE [LARGE SCALE GENOMIC DNA]</scope>
</reference>
<evidence type="ECO:0008006" key="4">
    <source>
        <dbReference type="Google" id="ProtNLM"/>
    </source>
</evidence>
<feature type="transmembrane region" description="Helical" evidence="1">
    <location>
        <begin position="452"/>
        <end position="470"/>
    </location>
</feature>
<evidence type="ECO:0000256" key="1">
    <source>
        <dbReference type="SAM" id="Phobius"/>
    </source>
</evidence>
<protein>
    <recommendedName>
        <fullName evidence="4">Tyrosine-protein kinase ephrin type A/B receptor-like domain-containing protein</fullName>
    </recommendedName>
</protein>